<name>A0A5E7CAY9_PSEFL</name>
<dbReference type="GO" id="GO:0008654">
    <property type="term" value="P:phospholipid biosynthetic process"/>
    <property type="evidence" value="ECO:0007669"/>
    <property type="project" value="InterPro"/>
</dbReference>
<dbReference type="Pfam" id="PF01066">
    <property type="entry name" value="CDP-OH_P_transf"/>
    <property type="match status" value="1"/>
</dbReference>
<evidence type="ECO:0000313" key="2">
    <source>
        <dbReference type="EMBL" id="VVO01800.1"/>
    </source>
</evidence>
<keyword evidence="1" id="KW-0472">Membrane</keyword>
<protein>
    <submittedName>
        <fullName evidence="2">Inner membrane protein YnbA</fullName>
    </submittedName>
</protein>
<dbReference type="InterPro" id="IPR000462">
    <property type="entry name" value="CDP-OH_P_trans"/>
</dbReference>
<feature type="transmembrane region" description="Helical" evidence="1">
    <location>
        <begin position="29"/>
        <end position="50"/>
    </location>
</feature>
<dbReference type="EMBL" id="CABVHU010000006">
    <property type="protein sequence ID" value="VVO01800.1"/>
    <property type="molecule type" value="Genomic_DNA"/>
</dbReference>
<dbReference type="Gene3D" id="1.20.120.1760">
    <property type="match status" value="1"/>
</dbReference>
<dbReference type="Proteomes" id="UP000409037">
    <property type="component" value="Unassembled WGS sequence"/>
</dbReference>
<sequence>MPSIYQIKPAFQNLLRPLVRRLFDKGATANQITLIAGIGSILVGVVIAGFVHHPWIFVLVPIWMLVRMALNAIDGMLAREFNQQSHLGAYLNELCDIVADCALILPFALLPDVSLWLVLLVALLALFSEYSGVLGPMVGASRRYDGPMGKSDRAFVLGVVAVAIAVGWISALWINAVFAIIAALLVYTLINRVRQGLKEVQVDTPSA</sequence>
<accession>A0A5E7CAY9</accession>
<organism evidence="2 3">
    <name type="scientific">Pseudomonas fluorescens</name>
    <dbReference type="NCBI Taxonomy" id="294"/>
    <lineage>
        <taxon>Bacteria</taxon>
        <taxon>Pseudomonadati</taxon>
        <taxon>Pseudomonadota</taxon>
        <taxon>Gammaproteobacteria</taxon>
        <taxon>Pseudomonadales</taxon>
        <taxon>Pseudomonadaceae</taxon>
        <taxon>Pseudomonas</taxon>
    </lineage>
</organism>
<dbReference type="GO" id="GO:0016780">
    <property type="term" value="F:phosphotransferase activity, for other substituted phosphate groups"/>
    <property type="evidence" value="ECO:0007669"/>
    <property type="project" value="InterPro"/>
</dbReference>
<dbReference type="OrthoDB" id="1034332at2"/>
<keyword evidence="1" id="KW-0812">Transmembrane</keyword>
<reference evidence="2 3" key="1">
    <citation type="submission" date="2019-09" db="EMBL/GenBank/DDBJ databases">
        <authorList>
            <person name="Chandra G."/>
            <person name="Truman W A."/>
        </authorList>
    </citation>
    <scope>NUCLEOTIDE SEQUENCE [LARGE SCALE GENOMIC DNA]</scope>
    <source>
        <strain evidence="2">PS833</strain>
    </source>
</reference>
<feature type="transmembrane region" description="Helical" evidence="1">
    <location>
        <begin position="115"/>
        <end position="133"/>
    </location>
</feature>
<keyword evidence="1" id="KW-1133">Transmembrane helix</keyword>
<dbReference type="InterPro" id="IPR043130">
    <property type="entry name" value="CDP-OH_PTrfase_TM_dom"/>
</dbReference>
<evidence type="ECO:0000256" key="1">
    <source>
        <dbReference type="SAM" id="Phobius"/>
    </source>
</evidence>
<proteinExistence type="predicted"/>
<dbReference type="AlphaFoldDB" id="A0A5E7CAY9"/>
<feature type="transmembrane region" description="Helical" evidence="1">
    <location>
        <begin position="154"/>
        <end position="187"/>
    </location>
</feature>
<dbReference type="GO" id="GO:0016020">
    <property type="term" value="C:membrane"/>
    <property type="evidence" value="ECO:0007669"/>
    <property type="project" value="InterPro"/>
</dbReference>
<dbReference type="RefSeq" id="WP_150798308.1">
    <property type="nucleotide sequence ID" value="NZ_CABVHU010000006.1"/>
</dbReference>
<gene>
    <name evidence="2" type="primary">ynbA</name>
    <name evidence="2" type="ORF">PS833_02714</name>
</gene>
<evidence type="ECO:0000313" key="3">
    <source>
        <dbReference type="Proteomes" id="UP000409037"/>
    </source>
</evidence>